<dbReference type="EMBL" id="BSXS01014792">
    <property type="protein sequence ID" value="GMF05977.1"/>
    <property type="molecule type" value="Genomic_DNA"/>
</dbReference>
<dbReference type="Proteomes" id="UP001165064">
    <property type="component" value="Unassembled WGS sequence"/>
</dbReference>
<name>A0ACB5UAR9_AMBMO</name>
<sequence length="194" mass="20580">MMMPPPSLQMQPLPLSAHNQMGGSSMPNLIDLSSTSIFSNSNTNTNNGILKTPQRQNHNPNSESGLQRTPQAQTQGQGGVGILNTPGGSAVRFNPNVSYSFYDRLSSEDEQHSKHNNSNSIRSSSSGSGSASKNQVGENGNVVDWSNFGEELASVTGNGIGDGDRDGDGSNKDRMDEDSGLGSGRSFVTNRDKF</sequence>
<evidence type="ECO:0000313" key="2">
    <source>
        <dbReference type="Proteomes" id="UP001165064"/>
    </source>
</evidence>
<evidence type="ECO:0000313" key="1">
    <source>
        <dbReference type="EMBL" id="GMF05977.1"/>
    </source>
</evidence>
<reference evidence="1" key="1">
    <citation type="submission" date="2023-04" db="EMBL/GenBank/DDBJ databases">
        <title>Ambrosiozyma monospora NBRC 10751.</title>
        <authorList>
            <person name="Ichikawa N."/>
            <person name="Sato H."/>
            <person name="Tonouchi N."/>
        </authorList>
    </citation>
    <scope>NUCLEOTIDE SEQUENCE</scope>
    <source>
        <strain evidence="1">NBRC 10751</strain>
    </source>
</reference>
<gene>
    <name evidence="1" type="ORF">Amon02_001252100</name>
</gene>
<proteinExistence type="predicted"/>
<comment type="caution">
    <text evidence="1">The sequence shown here is derived from an EMBL/GenBank/DDBJ whole genome shotgun (WGS) entry which is preliminary data.</text>
</comment>
<protein>
    <submittedName>
        <fullName evidence="1">Unnamed protein product</fullName>
    </submittedName>
</protein>
<organism evidence="1 2">
    <name type="scientific">Ambrosiozyma monospora</name>
    <name type="common">Yeast</name>
    <name type="synonym">Endomycopsis monosporus</name>
    <dbReference type="NCBI Taxonomy" id="43982"/>
    <lineage>
        <taxon>Eukaryota</taxon>
        <taxon>Fungi</taxon>
        <taxon>Dikarya</taxon>
        <taxon>Ascomycota</taxon>
        <taxon>Saccharomycotina</taxon>
        <taxon>Pichiomycetes</taxon>
        <taxon>Pichiales</taxon>
        <taxon>Pichiaceae</taxon>
        <taxon>Ambrosiozyma</taxon>
    </lineage>
</organism>
<keyword evidence="2" id="KW-1185">Reference proteome</keyword>
<accession>A0ACB5UAR9</accession>